<dbReference type="SMART" id="SM00347">
    <property type="entry name" value="HTH_MARR"/>
    <property type="match status" value="1"/>
</dbReference>
<reference evidence="3 4" key="1">
    <citation type="submission" date="2019-02" db="EMBL/GenBank/DDBJ databases">
        <title>Genomic Encyclopedia of Type Strains, Phase IV (KMG-IV): sequencing the most valuable type-strain genomes for metagenomic binning, comparative biology and taxonomic classification.</title>
        <authorList>
            <person name="Goeker M."/>
        </authorList>
    </citation>
    <scope>NUCLEOTIDE SEQUENCE [LARGE SCALE GENOMIC DNA]</scope>
    <source>
        <strain evidence="3 4">K24</strain>
    </source>
</reference>
<dbReference type="InterPro" id="IPR036388">
    <property type="entry name" value="WH-like_DNA-bd_sf"/>
</dbReference>
<sequence length="169" mass="19305">MTHNEADSQDQDTPSHPFDPAEQVLWSRSGYLVRRLNQIHYAMFFEECSNEITPVQYGILTALSLQPGSDQKTIGHELGLDRTTTADVVKRLERKGYLTRRVDPDDRRSRQSFITEEGLRVMGQLQAGMTRAQQRLISPLSKKDQETFMRLLSKLVQANNHYGRAAADL</sequence>
<dbReference type="PANTHER" id="PTHR33164">
    <property type="entry name" value="TRANSCRIPTIONAL REGULATOR, MARR FAMILY"/>
    <property type="match status" value="1"/>
</dbReference>
<dbReference type="Proteomes" id="UP000292445">
    <property type="component" value="Unassembled WGS sequence"/>
</dbReference>
<feature type="domain" description="HTH marR-type" evidence="2">
    <location>
        <begin position="29"/>
        <end position="157"/>
    </location>
</feature>
<feature type="region of interest" description="Disordered" evidence="1">
    <location>
        <begin position="1"/>
        <end position="20"/>
    </location>
</feature>
<dbReference type="GO" id="GO:0003700">
    <property type="term" value="F:DNA-binding transcription factor activity"/>
    <property type="evidence" value="ECO:0007669"/>
    <property type="project" value="InterPro"/>
</dbReference>
<gene>
    <name evidence="3" type="ORF">EV675_1568</name>
</gene>
<evidence type="ECO:0000313" key="4">
    <source>
        <dbReference type="Proteomes" id="UP000292445"/>
    </source>
</evidence>
<dbReference type="InterPro" id="IPR000835">
    <property type="entry name" value="HTH_MarR-typ"/>
</dbReference>
<dbReference type="OrthoDB" id="4549026at2"/>
<evidence type="ECO:0000313" key="3">
    <source>
        <dbReference type="EMBL" id="RZS85539.1"/>
    </source>
</evidence>
<dbReference type="InterPro" id="IPR036390">
    <property type="entry name" value="WH_DNA-bd_sf"/>
</dbReference>
<dbReference type="Gene3D" id="1.10.10.10">
    <property type="entry name" value="Winged helix-like DNA-binding domain superfamily/Winged helix DNA-binding domain"/>
    <property type="match status" value="1"/>
</dbReference>
<dbReference type="PROSITE" id="PS50995">
    <property type="entry name" value="HTH_MARR_2"/>
    <property type="match status" value="1"/>
</dbReference>
<organism evidence="3 4">
    <name type="scientific">Pigmentiphaga kullae</name>
    <dbReference type="NCBI Taxonomy" id="151784"/>
    <lineage>
        <taxon>Bacteria</taxon>
        <taxon>Pseudomonadati</taxon>
        <taxon>Pseudomonadota</taxon>
        <taxon>Betaproteobacteria</taxon>
        <taxon>Burkholderiales</taxon>
        <taxon>Alcaligenaceae</taxon>
        <taxon>Pigmentiphaga</taxon>
    </lineage>
</organism>
<proteinExistence type="predicted"/>
<dbReference type="RefSeq" id="WP_130356746.1">
    <property type="nucleotide sequence ID" value="NZ_SGXC01000001.1"/>
</dbReference>
<protein>
    <submittedName>
        <fullName evidence="3">MarR family transcriptional regulator</fullName>
    </submittedName>
</protein>
<dbReference type="SUPFAM" id="SSF46785">
    <property type="entry name" value="Winged helix' DNA-binding domain"/>
    <property type="match status" value="1"/>
</dbReference>
<dbReference type="Pfam" id="PF01047">
    <property type="entry name" value="MarR"/>
    <property type="match status" value="1"/>
</dbReference>
<dbReference type="InterPro" id="IPR039422">
    <property type="entry name" value="MarR/SlyA-like"/>
</dbReference>
<keyword evidence="4" id="KW-1185">Reference proteome</keyword>
<comment type="caution">
    <text evidence="3">The sequence shown here is derived from an EMBL/GenBank/DDBJ whole genome shotgun (WGS) entry which is preliminary data.</text>
</comment>
<evidence type="ECO:0000259" key="2">
    <source>
        <dbReference type="PROSITE" id="PS50995"/>
    </source>
</evidence>
<dbReference type="PANTHER" id="PTHR33164:SF95">
    <property type="entry name" value="TRANSCRIPTIONAL REGULATOR"/>
    <property type="match status" value="1"/>
</dbReference>
<dbReference type="AlphaFoldDB" id="A0A4Q7NKI5"/>
<dbReference type="PRINTS" id="PR00598">
    <property type="entry name" value="HTHMARR"/>
</dbReference>
<accession>A0A4Q7NKI5</accession>
<evidence type="ECO:0000256" key="1">
    <source>
        <dbReference type="SAM" id="MobiDB-lite"/>
    </source>
</evidence>
<dbReference type="GO" id="GO:0006950">
    <property type="term" value="P:response to stress"/>
    <property type="evidence" value="ECO:0007669"/>
    <property type="project" value="TreeGrafter"/>
</dbReference>
<name>A0A4Q7NKI5_9BURK</name>
<dbReference type="EMBL" id="SGXC01000001">
    <property type="protein sequence ID" value="RZS85539.1"/>
    <property type="molecule type" value="Genomic_DNA"/>
</dbReference>